<dbReference type="InterPro" id="IPR007094">
    <property type="entry name" value="RNA-dir_pol_PSvirus"/>
</dbReference>
<evidence type="ECO:0000313" key="2">
    <source>
        <dbReference type="EMBL" id="EJY57641.1"/>
    </source>
</evidence>
<dbReference type="GO" id="GO:0005524">
    <property type="term" value="F:ATP binding"/>
    <property type="evidence" value="ECO:0007669"/>
    <property type="project" value="InterPro"/>
</dbReference>
<gene>
    <name evidence="2" type="ORF">AaeL_AAEL017001</name>
</gene>
<dbReference type="EMBL" id="CH477394">
    <property type="protein sequence ID" value="EJY57641.1"/>
    <property type="molecule type" value="Genomic_DNA"/>
</dbReference>
<dbReference type="Pfam" id="PF00972">
    <property type="entry name" value="Flavi_NS5"/>
    <property type="match status" value="1"/>
</dbReference>
<dbReference type="Proteomes" id="UP000682892">
    <property type="component" value="Chromosome 2"/>
</dbReference>
<protein>
    <submittedName>
        <fullName evidence="2">AAEL017001-PA</fullName>
    </submittedName>
</protein>
<evidence type="ECO:0000313" key="3">
    <source>
        <dbReference type="Proteomes" id="UP000682892"/>
    </source>
</evidence>
<dbReference type="InterPro" id="IPR043502">
    <property type="entry name" value="DNA/RNA_pol_sf"/>
</dbReference>
<organism evidence="2 3">
    <name type="scientific">Aedes aegypti</name>
    <name type="common">Yellowfever mosquito</name>
    <name type="synonym">Culex aegypti</name>
    <dbReference type="NCBI Taxonomy" id="7159"/>
    <lineage>
        <taxon>Eukaryota</taxon>
        <taxon>Metazoa</taxon>
        <taxon>Ecdysozoa</taxon>
        <taxon>Arthropoda</taxon>
        <taxon>Hexapoda</taxon>
        <taxon>Insecta</taxon>
        <taxon>Pterygota</taxon>
        <taxon>Neoptera</taxon>
        <taxon>Endopterygota</taxon>
        <taxon>Diptera</taxon>
        <taxon>Nematocera</taxon>
        <taxon>Culicoidea</taxon>
        <taxon>Culicidae</taxon>
        <taxon>Culicinae</taxon>
        <taxon>Aedini</taxon>
        <taxon>Aedes</taxon>
        <taxon>Stegomyia</taxon>
    </lineage>
</organism>
<dbReference type="HOGENOM" id="CLU_669416_0_0_1"/>
<reference evidence="2" key="1">
    <citation type="submission" date="2005-10" db="EMBL/GenBank/DDBJ databases">
        <authorList>
            <person name="Loftus B.J."/>
            <person name="Nene V.M."/>
            <person name="Hannick L.I."/>
            <person name="Bidwell S."/>
            <person name="Haas B."/>
            <person name="Amedeo P."/>
            <person name="Orvis J."/>
            <person name="Wortman J.R."/>
            <person name="White O.R."/>
            <person name="Salzberg S."/>
            <person name="Shumway M."/>
            <person name="Koo H."/>
            <person name="Zhao Y."/>
            <person name="Holmes M."/>
            <person name="Miller J."/>
            <person name="Schatz M."/>
            <person name="Pop M."/>
            <person name="Pai G."/>
            <person name="Utterback T."/>
            <person name="Rogers Y.-H."/>
            <person name="Kravitz S."/>
            <person name="Fraser C.M."/>
        </authorList>
    </citation>
    <scope>NUCLEOTIDE SEQUENCE</scope>
    <source>
        <strain evidence="2">Liverpool</strain>
    </source>
</reference>
<dbReference type="SUPFAM" id="SSF56672">
    <property type="entry name" value="DNA/RNA polymerases"/>
    <property type="match status" value="1"/>
</dbReference>
<reference evidence="2" key="2">
    <citation type="journal article" date="2007" name="Science">
        <title>Genome sequence of Aedes aegypti, a major arbovirus vector.</title>
        <authorList>
            <person name="Nene V."/>
            <person name="Wortman J.R."/>
            <person name="Lawson D."/>
            <person name="Haas B."/>
            <person name="Kodira C."/>
            <person name="Tu Z.J."/>
            <person name="Loftus B."/>
            <person name="Xi Z."/>
            <person name="Megy K."/>
            <person name="Grabherr M."/>
            <person name="Ren Q."/>
            <person name="Zdobnov E.M."/>
            <person name="Lobo N.F."/>
            <person name="Campbell K.S."/>
            <person name="Brown S.E."/>
            <person name="Bonaldo M.F."/>
            <person name="Zhu J."/>
            <person name="Sinkins S.P."/>
            <person name="Hogenkamp D.G."/>
            <person name="Amedeo P."/>
            <person name="Arensburger P."/>
            <person name="Atkinson P.W."/>
            <person name="Bidwell S."/>
            <person name="Biedler J."/>
            <person name="Birney E."/>
            <person name="Bruggner R.V."/>
            <person name="Costas J."/>
            <person name="Coy M.R."/>
            <person name="Crabtree J."/>
            <person name="Crawford M."/>
            <person name="Debruyn B."/>
            <person name="Decaprio D."/>
            <person name="Eiglmeier K."/>
            <person name="Eisenstadt E."/>
            <person name="El-Dorry H."/>
            <person name="Gelbart W.M."/>
            <person name="Gomes S.L."/>
            <person name="Hammond M."/>
            <person name="Hannick L.I."/>
            <person name="Hogan J.R."/>
            <person name="Holmes M.H."/>
            <person name="Jaffe D."/>
            <person name="Johnston J.S."/>
            <person name="Kennedy R.C."/>
            <person name="Koo H."/>
            <person name="Kravitz S."/>
            <person name="Kriventseva E.V."/>
            <person name="Kulp D."/>
            <person name="Labutti K."/>
            <person name="Lee E."/>
            <person name="Li S."/>
            <person name="Lovin D.D."/>
            <person name="Mao C."/>
            <person name="Mauceli E."/>
            <person name="Menck C.F."/>
            <person name="Miller J.R."/>
            <person name="Montgomery P."/>
            <person name="Mori A."/>
            <person name="Nascimento A.L."/>
            <person name="Naveira H.F."/>
            <person name="Nusbaum C."/>
            <person name="O'leary S."/>
            <person name="Orvis J."/>
            <person name="Pertea M."/>
            <person name="Quesneville H."/>
            <person name="Reidenbach K.R."/>
            <person name="Rogers Y.H."/>
            <person name="Roth C.W."/>
            <person name="Schneider J.R."/>
            <person name="Schatz M."/>
            <person name="Shumway M."/>
            <person name="Stanke M."/>
            <person name="Stinson E.O."/>
            <person name="Tubio J.M."/>
            <person name="Vanzee J.P."/>
            <person name="Verjovski-Almeida S."/>
            <person name="Werner D."/>
            <person name="White O."/>
            <person name="Wyder S."/>
            <person name="Zeng Q."/>
            <person name="Zhao Q."/>
            <person name="Zhao Y."/>
            <person name="Hill C.A."/>
            <person name="Raikhel A.S."/>
            <person name="Soares M.B."/>
            <person name="Knudson D.L."/>
            <person name="Lee N.H."/>
            <person name="Galagan J."/>
            <person name="Salzberg S.L."/>
            <person name="Paulsen I.T."/>
            <person name="Dimopoulos G."/>
            <person name="Collins F.H."/>
            <person name="Birren B."/>
            <person name="Fraser-Liggett C.M."/>
            <person name="Severson D.W."/>
        </authorList>
    </citation>
    <scope>NUCLEOTIDE SEQUENCE [LARGE SCALE GENOMIC DNA]</scope>
    <source>
        <strain evidence="2">Liverpool</strain>
    </source>
</reference>
<dbReference type="Gene3D" id="1.10.260.90">
    <property type="match status" value="1"/>
</dbReference>
<dbReference type="GO" id="GO:0003968">
    <property type="term" value="F:RNA-directed RNA polymerase activity"/>
    <property type="evidence" value="ECO:0007669"/>
    <property type="project" value="InterPro"/>
</dbReference>
<reference evidence="2" key="3">
    <citation type="submission" date="2012-09" db="EMBL/GenBank/DDBJ databases">
        <authorList>
            <consortium name="VectorBase"/>
        </authorList>
    </citation>
    <scope>NUCLEOTIDE SEQUENCE</scope>
    <source>
        <strain evidence="2">Liverpool</strain>
    </source>
</reference>
<dbReference type="Gene3D" id="3.30.70.2840">
    <property type="entry name" value="Flavivirus RNA-directed RNA polymerase, thumb domain"/>
    <property type="match status" value="2"/>
</dbReference>
<dbReference type="PROSITE" id="PS50507">
    <property type="entry name" value="RDRP_SSRNA_POS"/>
    <property type="match status" value="1"/>
</dbReference>
<name>J9E9X3_AEDAE</name>
<dbReference type="AlphaFoldDB" id="J9E9X3"/>
<evidence type="ECO:0000259" key="1">
    <source>
        <dbReference type="PROSITE" id="PS50507"/>
    </source>
</evidence>
<sequence>MTLDSLIGRMRSTGEPIINDTPKVRTGTRADPQTKIKDMDPSMTQIRVNKLRDENLSTWFFDKNNPYQTFKYHGSYVTDDVKVGGQTVNPLVRKIMWPWEAVGGVTNFMMTDISTYSQQKVLREKVGTPVPEPREQVKMVNRKIMKHMVRLFKEKGLKPRILTCDDFIKNVRSDAAIGSWSQDVPWTKVTTAVNDPRFWELVNRERKLHLAGDCAMCVYNTMGKKEKQPTIAGEPKGSRTIRYMWLGSRYLEYEALGFLNEDHWVARENFPGGVGGLGVNYFGYYLSEIASKGKFFVADDIAGWDTRISQADLADEEFFILNSIEDDYHRALAESVMKFAYQNIVALFPRTHSEFGSGTVMDVVSRSDQRGSGQVVTYALNTITNGKVQIGQTLESEGLLEAEPVVIDKWL</sequence>
<accession>J9E9X3</accession>
<dbReference type="InterPro" id="IPR000208">
    <property type="entry name" value="Flavi_RdRp_fingers/palm"/>
</dbReference>
<dbReference type="PaxDb" id="7159-AAEL017001-PA"/>
<dbReference type="GO" id="GO:0039694">
    <property type="term" value="P:viral RNA genome replication"/>
    <property type="evidence" value="ECO:0007669"/>
    <property type="project" value="InterPro"/>
</dbReference>
<dbReference type="GO" id="GO:0071897">
    <property type="term" value="P:DNA biosynthetic process"/>
    <property type="evidence" value="ECO:0007669"/>
    <property type="project" value="UniProtKB-ARBA"/>
</dbReference>
<proteinExistence type="predicted"/>
<feature type="domain" description="RdRp catalytic" evidence="1">
    <location>
        <begin position="294"/>
        <end position="411"/>
    </location>
</feature>